<protein>
    <submittedName>
        <fullName evidence="3">RNA-binding protein</fullName>
    </submittedName>
</protein>
<sequence>MKLIVLNLPRSLSEADMANLFKTFGEITAFNLVMDDETGSSKGFGFVEMKNGEEAEKAIEDLHGKKIEGRRIRVKTAH</sequence>
<dbReference type="InterPro" id="IPR050502">
    <property type="entry name" value="Euk_RNA-bind_prot"/>
</dbReference>
<accession>A0ABY4W9W7</accession>
<dbReference type="EMBL" id="CP098747">
    <property type="protein sequence ID" value="USG62933.1"/>
    <property type="molecule type" value="Genomic_DNA"/>
</dbReference>
<evidence type="ECO:0000259" key="2">
    <source>
        <dbReference type="PROSITE" id="PS50102"/>
    </source>
</evidence>
<name>A0ABY4W9W7_9PROT</name>
<proteinExistence type="predicted"/>
<dbReference type="SUPFAM" id="SSF54928">
    <property type="entry name" value="RNA-binding domain, RBD"/>
    <property type="match status" value="1"/>
</dbReference>
<dbReference type="InterPro" id="IPR000504">
    <property type="entry name" value="RRM_dom"/>
</dbReference>
<organism evidence="3 4">
    <name type="scientific">Sneathiella marina</name>
    <dbReference type="NCBI Taxonomy" id="2950108"/>
    <lineage>
        <taxon>Bacteria</taxon>
        <taxon>Pseudomonadati</taxon>
        <taxon>Pseudomonadota</taxon>
        <taxon>Alphaproteobacteria</taxon>
        <taxon>Sneathiellales</taxon>
        <taxon>Sneathiellaceae</taxon>
        <taxon>Sneathiella</taxon>
    </lineage>
</organism>
<keyword evidence="4" id="KW-1185">Reference proteome</keyword>
<dbReference type="RefSeq" id="WP_251937238.1">
    <property type="nucleotide sequence ID" value="NZ_CP098747.1"/>
</dbReference>
<evidence type="ECO:0000256" key="1">
    <source>
        <dbReference type="ARBA" id="ARBA00022884"/>
    </source>
</evidence>
<dbReference type="InterPro" id="IPR012677">
    <property type="entry name" value="Nucleotide-bd_a/b_plait_sf"/>
</dbReference>
<evidence type="ECO:0000313" key="4">
    <source>
        <dbReference type="Proteomes" id="UP001056291"/>
    </source>
</evidence>
<dbReference type="InterPro" id="IPR035979">
    <property type="entry name" value="RBD_domain_sf"/>
</dbReference>
<dbReference type="Pfam" id="PF00076">
    <property type="entry name" value="RRM_1"/>
    <property type="match status" value="1"/>
</dbReference>
<feature type="domain" description="RRM" evidence="2">
    <location>
        <begin position="1"/>
        <end position="78"/>
    </location>
</feature>
<dbReference type="PANTHER" id="PTHR48025">
    <property type="entry name" value="OS02G0815200 PROTEIN"/>
    <property type="match status" value="1"/>
</dbReference>
<gene>
    <name evidence="3" type="ORF">NBZ79_08075</name>
</gene>
<evidence type="ECO:0000313" key="3">
    <source>
        <dbReference type="EMBL" id="USG62933.1"/>
    </source>
</evidence>
<dbReference type="Proteomes" id="UP001056291">
    <property type="component" value="Chromosome"/>
</dbReference>
<dbReference type="PANTHER" id="PTHR48025:SF1">
    <property type="entry name" value="RRM DOMAIN-CONTAINING PROTEIN"/>
    <property type="match status" value="1"/>
</dbReference>
<dbReference type="PROSITE" id="PS50102">
    <property type="entry name" value="RRM"/>
    <property type="match status" value="1"/>
</dbReference>
<dbReference type="SMART" id="SM00360">
    <property type="entry name" value="RRM"/>
    <property type="match status" value="1"/>
</dbReference>
<keyword evidence="1" id="KW-0694">RNA-binding</keyword>
<reference evidence="3" key="1">
    <citation type="submission" date="2022-06" db="EMBL/GenBank/DDBJ databases">
        <title>Sneathiella actinostolidae sp. nov., isolated from a sea anemonein the Western Pacific Ocean.</title>
        <authorList>
            <person name="Wei M.J."/>
        </authorList>
    </citation>
    <scope>NUCLEOTIDE SEQUENCE</scope>
    <source>
        <strain evidence="3">PHK-P5</strain>
    </source>
</reference>
<dbReference type="Gene3D" id="3.30.70.330">
    <property type="match status" value="1"/>
</dbReference>